<keyword evidence="2" id="KW-1185">Reference proteome</keyword>
<organism evidence="1 2">
    <name type="scientific">Thalictrum thalictroides</name>
    <name type="common">Rue-anemone</name>
    <name type="synonym">Anemone thalictroides</name>
    <dbReference type="NCBI Taxonomy" id="46969"/>
    <lineage>
        <taxon>Eukaryota</taxon>
        <taxon>Viridiplantae</taxon>
        <taxon>Streptophyta</taxon>
        <taxon>Embryophyta</taxon>
        <taxon>Tracheophyta</taxon>
        <taxon>Spermatophyta</taxon>
        <taxon>Magnoliopsida</taxon>
        <taxon>Ranunculales</taxon>
        <taxon>Ranunculaceae</taxon>
        <taxon>Thalictroideae</taxon>
        <taxon>Thalictrum</taxon>
    </lineage>
</organism>
<sequence>MGAAKLDSRRDLSGRHDASKFSIIRELTDLTSSELRGRHECKFPIAQGKEDGEEFREGRKQGLEDQKIETIQFDKEVSWIPQDSGEVKINTDGCALGNQVVVVSDQFAGIQIRLSRVLLPKDWELLQAKL</sequence>
<reference evidence="1 2" key="1">
    <citation type="submission" date="2020-06" db="EMBL/GenBank/DDBJ databases">
        <title>Transcriptomic and genomic resources for Thalictrum thalictroides and T. hernandezii: Facilitating candidate gene discovery in an emerging model plant lineage.</title>
        <authorList>
            <person name="Arias T."/>
            <person name="Riano-Pachon D.M."/>
            <person name="Di Stilio V.S."/>
        </authorList>
    </citation>
    <scope>NUCLEOTIDE SEQUENCE [LARGE SCALE GENOMIC DNA]</scope>
    <source>
        <strain evidence="2">cv. WT478/WT964</strain>
        <tissue evidence="1">Leaves</tissue>
    </source>
</reference>
<proteinExistence type="predicted"/>
<dbReference type="EMBL" id="JABWDY010026901">
    <property type="protein sequence ID" value="KAF5188352.1"/>
    <property type="molecule type" value="Genomic_DNA"/>
</dbReference>
<protein>
    <submittedName>
        <fullName evidence="1">Uncharacterized protein</fullName>
    </submittedName>
</protein>
<accession>A0A7J6VVD4</accession>
<gene>
    <name evidence="1" type="ORF">FRX31_022065</name>
</gene>
<dbReference type="AlphaFoldDB" id="A0A7J6VVD4"/>
<evidence type="ECO:0000313" key="1">
    <source>
        <dbReference type="EMBL" id="KAF5188352.1"/>
    </source>
</evidence>
<dbReference type="Proteomes" id="UP000554482">
    <property type="component" value="Unassembled WGS sequence"/>
</dbReference>
<evidence type="ECO:0000313" key="2">
    <source>
        <dbReference type="Proteomes" id="UP000554482"/>
    </source>
</evidence>
<comment type="caution">
    <text evidence="1">The sequence shown here is derived from an EMBL/GenBank/DDBJ whole genome shotgun (WGS) entry which is preliminary data.</text>
</comment>
<name>A0A7J6VVD4_THATH</name>